<keyword evidence="2" id="KW-1133">Transmembrane helix</keyword>
<keyword evidence="2" id="KW-0472">Membrane</keyword>
<reference evidence="3" key="1">
    <citation type="journal article" date="2008" name="Nature">
        <title>The amphioxus genome and the evolution of the chordate karyotype.</title>
        <authorList>
            <consortium name="US DOE Joint Genome Institute (JGI-PGF)"/>
            <person name="Putnam N.H."/>
            <person name="Butts T."/>
            <person name="Ferrier D.E.K."/>
            <person name="Furlong R.F."/>
            <person name="Hellsten U."/>
            <person name="Kawashima T."/>
            <person name="Robinson-Rechavi M."/>
            <person name="Shoguchi E."/>
            <person name="Terry A."/>
            <person name="Yu J.-K."/>
            <person name="Benito-Gutierrez E.L."/>
            <person name="Dubchak I."/>
            <person name="Garcia-Fernandez J."/>
            <person name="Gibson-Brown J.J."/>
            <person name="Grigoriev I.V."/>
            <person name="Horton A.C."/>
            <person name="de Jong P.J."/>
            <person name="Jurka J."/>
            <person name="Kapitonov V.V."/>
            <person name="Kohara Y."/>
            <person name="Kuroki Y."/>
            <person name="Lindquist E."/>
            <person name="Lucas S."/>
            <person name="Osoegawa K."/>
            <person name="Pennacchio L.A."/>
            <person name="Salamov A.A."/>
            <person name="Satou Y."/>
            <person name="Sauka-Spengler T."/>
            <person name="Schmutz J."/>
            <person name="Shin-I T."/>
            <person name="Toyoda A."/>
            <person name="Bronner-Fraser M."/>
            <person name="Fujiyama A."/>
            <person name="Holland L.Z."/>
            <person name="Holland P.W.H."/>
            <person name="Satoh N."/>
            <person name="Rokhsar D.S."/>
        </authorList>
    </citation>
    <scope>NUCLEOTIDE SEQUENCE [LARGE SCALE GENOMIC DNA]</scope>
    <source>
        <strain evidence="3">S238N-H82</strain>
        <tissue evidence="3">Testes</tissue>
    </source>
</reference>
<dbReference type="STRING" id="7739.C3YJH4"/>
<dbReference type="EMBL" id="GG666520">
    <property type="protein sequence ID" value="EEN59573.1"/>
    <property type="molecule type" value="Genomic_DNA"/>
</dbReference>
<feature type="region of interest" description="Disordered" evidence="1">
    <location>
        <begin position="180"/>
        <end position="254"/>
    </location>
</feature>
<gene>
    <name evidence="3" type="ORF">BRAFLDRAFT_79095</name>
</gene>
<evidence type="ECO:0000313" key="3">
    <source>
        <dbReference type="EMBL" id="EEN59573.1"/>
    </source>
</evidence>
<organism>
    <name type="scientific">Branchiostoma floridae</name>
    <name type="common">Florida lancelet</name>
    <name type="synonym">Amphioxus</name>
    <dbReference type="NCBI Taxonomy" id="7739"/>
    <lineage>
        <taxon>Eukaryota</taxon>
        <taxon>Metazoa</taxon>
        <taxon>Chordata</taxon>
        <taxon>Cephalochordata</taxon>
        <taxon>Leptocardii</taxon>
        <taxon>Amphioxiformes</taxon>
        <taxon>Branchiostomatidae</taxon>
        <taxon>Branchiostoma</taxon>
    </lineage>
</organism>
<feature type="region of interest" description="Disordered" evidence="1">
    <location>
        <begin position="1"/>
        <end position="26"/>
    </location>
</feature>
<keyword evidence="2" id="KW-0812">Transmembrane</keyword>
<feature type="compositionally biased region" description="Gly residues" evidence="1">
    <location>
        <begin position="216"/>
        <end position="236"/>
    </location>
</feature>
<dbReference type="AlphaFoldDB" id="C3YJH4"/>
<proteinExistence type="predicted"/>
<sequence length="320" mass="33673">MSKIGERQQSQTGDTTGNARHQQSQDDWRALADAAANIPNALYASRAGEDVKKSACCRPHKLLQIKTITGLVFALVITILLPYLAAKVAILSDEVSEVRARNRINEQRLTKLEGQMQLQQSGGGFQQSGGGVQQSGGGVQQSGGGVQQSGGGVQQSGGGARWSFPTVIWKCPVEASCSQVEVPGGGAQQSGGGVKQSDGGVKQSDGGVKQSDGGVKQSGGGVQQSGGGVKQSGGGFKQPNESVKQPSDPDSVNAHLPMLIRGQARGQEFSRLIARAQEQARELSQMVPSKYHHGRLYHPYMKTANRSPNRSNGVHPRGAR</sequence>
<dbReference type="InParanoid" id="C3YJH4"/>
<feature type="compositionally biased region" description="Polar residues" evidence="1">
    <location>
        <begin position="7"/>
        <end position="22"/>
    </location>
</feature>
<feature type="compositionally biased region" description="Gly residues" evidence="1">
    <location>
        <begin position="183"/>
        <end position="194"/>
    </location>
</feature>
<feature type="compositionally biased region" description="Gly residues" evidence="1">
    <location>
        <begin position="121"/>
        <end position="159"/>
    </location>
</feature>
<name>C3YJH4_BRAFL</name>
<feature type="compositionally biased region" description="Polar residues" evidence="1">
    <location>
        <begin position="239"/>
        <end position="250"/>
    </location>
</feature>
<feature type="transmembrane region" description="Helical" evidence="2">
    <location>
        <begin position="68"/>
        <end position="86"/>
    </location>
</feature>
<evidence type="ECO:0000256" key="2">
    <source>
        <dbReference type="SAM" id="Phobius"/>
    </source>
</evidence>
<protein>
    <submittedName>
        <fullName evidence="3">Uncharacterized protein</fullName>
    </submittedName>
</protein>
<accession>C3YJH4</accession>
<feature type="region of interest" description="Disordered" evidence="1">
    <location>
        <begin position="281"/>
        <end position="320"/>
    </location>
</feature>
<feature type="region of interest" description="Disordered" evidence="1">
    <location>
        <begin position="120"/>
        <end position="159"/>
    </location>
</feature>
<evidence type="ECO:0000256" key="1">
    <source>
        <dbReference type="SAM" id="MobiDB-lite"/>
    </source>
</evidence>